<keyword evidence="1" id="KW-0472">Membrane</keyword>
<evidence type="ECO:0000313" key="2">
    <source>
        <dbReference type="EMBL" id="KAG6372173.1"/>
    </source>
</evidence>
<evidence type="ECO:0000313" key="3">
    <source>
        <dbReference type="Proteomes" id="UP000683000"/>
    </source>
</evidence>
<dbReference type="OrthoDB" id="3351617at2759"/>
<dbReference type="Proteomes" id="UP000683000">
    <property type="component" value="Unassembled WGS sequence"/>
</dbReference>
<keyword evidence="1" id="KW-0812">Transmembrane</keyword>
<feature type="transmembrane region" description="Helical" evidence="1">
    <location>
        <begin position="151"/>
        <end position="172"/>
    </location>
</feature>
<feature type="transmembrane region" description="Helical" evidence="1">
    <location>
        <begin position="184"/>
        <end position="207"/>
    </location>
</feature>
<dbReference type="AlphaFoldDB" id="A0A8I3A5C1"/>
<feature type="transmembrane region" description="Helical" evidence="1">
    <location>
        <begin position="118"/>
        <end position="139"/>
    </location>
</feature>
<comment type="caution">
    <text evidence="2">The sequence shown here is derived from an EMBL/GenBank/DDBJ whole genome shotgun (WGS) entry which is preliminary data.</text>
</comment>
<feature type="transmembrane region" description="Helical" evidence="1">
    <location>
        <begin position="77"/>
        <end position="98"/>
    </location>
</feature>
<organism evidence="2 3">
    <name type="scientific">Boletus reticuloceps</name>
    <dbReference type="NCBI Taxonomy" id="495285"/>
    <lineage>
        <taxon>Eukaryota</taxon>
        <taxon>Fungi</taxon>
        <taxon>Dikarya</taxon>
        <taxon>Basidiomycota</taxon>
        <taxon>Agaricomycotina</taxon>
        <taxon>Agaricomycetes</taxon>
        <taxon>Agaricomycetidae</taxon>
        <taxon>Boletales</taxon>
        <taxon>Boletineae</taxon>
        <taxon>Boletaceae</taxon>
        <taxon>Boletoideae</taxon>
        <taxon>Boletus</taxon>
    </lineage>
</organism>
<evidence type="ECO:0000256" key="1">
    <source>
        <dbReference type="SAM" id="Phobius"/>
    </source>
</evidence>
<feature type="transmembrane region" description="Helical" evidence="1">
    <location>
        <begin position="36"/>
        <end position="57"/>
    </location>
</feature>
<protein>
    <submittedName>
        <fullName evidence="2">Uncharacterized protein</fullName>
    </submittedName>
</protein>
<feature type="transmembrane region" description="Helical" evidence="1">
    <location>
        <begin position="257"/>
        <end position="280"/>
    </location>
</feature>
<reference evidence="2" key="1">
    <citation type="submission" date="2021-03" db="EMBL/GenBank/DDBJ databases">
        <title>Evolutionary innovations through gain and loss of genes in the ectomycorrhizal Boletales.</title>
        <authorList>
            <person name="Wu G."/>
            <person name="Miyauchi S."/>
            <person name="Morin E."/>
            <person name="Yang Z.-L."/>
            <person name="Xu J."/>
            <person name="Martin F.M."/>
        </authorList>
    </citation>
    <scope>NUCLEOTIDE SEQUENCE</scope>
    <source>
        <strain evidence="2">BR01</strain>
    </source>
</reference>
<feature type="transmembrane region" description="Helical" evidence="1">
    <location>
        <begin position="228"/>
        <end position="251"/>
    </location>
</feature>
<dbReference type="EMBL" id="JAGFBS010000029">
    <property type="protein sequence ID" value="KAG6372173.1"/>
    <property type="molecule type" value="Genomic_DNA"/>
</dbReference>
<sequence length="334" mass="37204">MAHILDWSRLRQGKNYAFPSTTPTDKAFPSPFPGQLALYVGIQLCNILYGVEVYLYFKTMYIFLASGRARQKSDLFYALFSTVMFSMITIFVALVWAINQAGYIVDQNHPLRRVAFAYLDVSGSVSVALQLLTDALMIYRCRIVWDSLRASLFPSSCALGIMFVWIRAVTYTNPFEEQSATISLAYYTISVSLTTILTCMICARLVYYGRLMKKHLGQEHAAPYFSTVMLLVESMLPYSLAGIALLVSFVAGSPAAFTILLVFGFMMCISPQMLILRVAAGRAWREETIKPLQSLVMFAPEPGDTSSLGKSVAHLESLPGVFPLTRESGEDDKV</sequence>
<gene>
    <name evidence="2" type="ORF">JVT61DRAFT_7965</name>
</gene>
<keyword evidence="3" id="KW-1185">Reference proteome</keyword>
<accession>A0A8I3A5C1</accession>
<proteinExistence type="predicted"/>
<keyword evidence="1" id="KW-1133">Transmembrane helix</keyword>
<name>A0A8I3A5C1_9AGAM</name>